<dbReference type="InterPro" id="IPR002035">
    <property type="entry name" value="VWF_A"/>
</dbReference>
<dbReference type="PANTHER" id="PTHR46478">
    <property type="entry name" value="VON WILLEBRAND FACTOR A DOMAIN-CONTAINING PROTEIN 3A"/>
    <property type="match status" value="1"/>
</dbReference>
<dbReference type="InterPro" id="IPR036465">
    <property type="entry name" value="vWFA_dom_sf"/>
</dbReference>
<feature type="region of interest" description="Disordered" evidence="1">
    <location>
        <begin position="716"/>
        <end position="735"/>
    </location>
</feature>
<protein>
    <recommendedName>
        <fullName evidence="2">VWFA domain-containing protein</fullName>
    </recommendedName>
</protein>
<dbReference type="PANTHER" id="PTHR46478:SF1">
    <property type="entry name" value="VON WILLEBRAND FACTOR A DOMAIN-CONTAINING PROTEIN 3A"/>
    <property type="match status" value="1"/>
</dbReference>
<evidence type="ECO:0000313" key="4">
    <source>
        <dbReference type="Proteomes" id="UP001046870"/>
    </source>
</evidence>
<dbReference type="AlphaFoldDB" id="A0A9D3SXE5"/>
<dbReference type="Gene3D" id="3.40.50.410">
    <property type="entry name" value="von Willebrand factor, type A domain"/>
    <property type="match status" value="2"/>
</dbReference>
<keyword evidence="4" id="KW-1185">Reference proteome</keyword>
<dbReference type="OrthoDB" id="299997at2759"/>
<evidence type="ECO:0000313" key="3">
    <source>
        <dbReference type="EMBL" id="KAG7459384.1"/>
    </source>
</evidence>
<name>A0A9D3SXE5_MEGAT</name>
<organism evidence="3 4">
    <name type="scientific">Megalops atlanticus</name>
    <name type="common">Tarpon</name>
    <name type="synonym">Clupea gigantea</name>
    <dbReference type="NCBI Taxonomy" id="7932"/>
    <lineage>
        <taxon>Eukaryota</taxon>
        <taxon>Metazoa</taxon>
        <taxon>Chordata</taxon>
        <taxon>Craniata</taxon>
        <taxon>Vertebrata</taxon>
        <taxon>Euteleostomi</taxon>
        <taxon>Actinopterygii</taxon>
        <taxon>Neopterygii</taxon>
        <taxon>Teleostei</taxon>
        <taxon>Elopiformes</taxon>
        <taxon>Megalopidae</taxon>
        <taxon>Megalops</taxon>
    </lineage>
</organism>
<dbReference type="SMART" id="SM00327">
    <property type="entry name" value="VWA"/>
    <property type="match status" value="1"/>
</dbReference>
<proteinExistence type="predicted"/>
<dbReference type="EMBL" id="JAFDVH010000019">
    <property type="protein sequence ID" value="KAG7459384.1"/>
    <property type="molecule type" value="Genomic_DNA"/>
</dbReference>
<sequence>MAEDLDRKPLSAPHVAETNQSGAFWREVAAAPCEADDGLLVTHVNHTHDLLRVQGLRGGAGDRRKSTAEWLEDHSVESSGLSLSHLLSHGTCTVTTDEEGNPRRRLAISAGVVSEFEARLLHVIELYRARIKWLTEGSLKVFGLVRGSRVGILVDVADVSCGAGRLLDLQGNLLCLINEQLGSRKQLYPVSFGTEVSPLWNGPRDANSRRLREMCQWVQQLCPRGRCNLLGALKRALACRELDSLLIVLGSSPDQTSDVFFNFVEQCTVGRELSVLAVAYGSSSHVTIGVVKRLAEVTGGRFHLFPDNGQGVVDSTDLDLMWREVKKAGEVLRGIQDMQQGRVQDMLVTVVQEISADLQNTLPLSRLLPKAANHDVPLCIQNPGFLPSTSVDWLKSHGLKAQGLGLYQVLAPNAYSLLKEFVPILRKTVSSTVHEKAMVQFEWHDGTVKNVHVDLPLLCSYQKRLVRAVQVLEKRVAWLNSGSRQIWGVVVLLLVDLSQWNAPYLLHIQLSLRLLLEQQLANKHLVNAIAFGGDMKPWREAMVEASPQNLQDMWRWVQGLQCEGTRNTLGALRRAVESDLQGAPDQSQGIYLFTSGIPDQDMLPPPRFATPSETADALQDLAHVSGGRFHWFSETGIVESDDIKALMGEMEKAAGYWQKCSVLVESLTQRADSKRPSEEASLEGKRPALPLEAWRHRETLLPPRPTTLTLARLQAKEVKGEESAPQRALMWRPSSAKAAIPPAQPLSGWRPASSGAKQMKPLVSHSVFYTEEGNNLGFIFKKYPKVKSVRRSVPSVALPKAEDLSSTKQWLKQFGIKALKLDLDRLASGPECAHRKRVASAGQNTAVTKHCSVLPSVQINGTVKHLQVTPRELDQYLTQTERLLHRYTQRMQWLLSGSRRVFGTVLEQDVCILLDTSGSMATFLPEVTKELTSLIWDQLRRNKIRFALLAFSGEVRVWRPALTEPSEEACHDAVQWACQLCAHGGTCTLQALQVACGLRESLGCYLLSDGKPDSSCSLVLQEAKKMTTGRDITIHTISFNCKDSSANEFLRKLAHQTGGRFHRCQGDVDAAAASRKLMNGLSEKAEPVFPALEGDDLRRLAEEIDKLRHYRTQATVFRKILLEKRNPLKN</sequence>
<comment type="caution">
    <text evidence="3">The sequence shown here is derived from an EMBL/GenBank/DDBJ whole genome shotgun (WGS) entry which is preliminary data.</text>
</comment>
<accession>A0A9D3SXE5</accession>
<evidence type="ECO:0000259" key="2">
    <source>
        <dbReference type="PROSITE" id="PS50234"/>
    </source>
</evidence>
<dbReference type="SUPFAM" id="SSF53300">
    <property type="entry name" value="vWA-like"/>
    <property type="match status" value="3"/>
</dbReference>
<evidence type="ECO:0000256" key="1">
    <source>
        <dbReference type="SAM" id="MobiDB-lite"/>
    </source>
</evidence>
<dbReference type="Pfam" id="PF13768">
    <property type="entry name" value="VWA_3"/>
    <property type="match status" value="3"/>
</dbReference>
<dbReference type="CDD" id="cd00198">
    <property type="entry name" value="vWFA"/>
    <property type="match status" value="1"/>
</dbReference>
<dbReference type="PROSITE" id="PS50234">
    <property type="entry name" value="VWFA"/>
    <property type="match status" value="1"/>
</dbReference>
<feature type="domain" description="VWFA" evidence="2">
    <location>
        <begin position="909"/>
        <end position="1104"/>
    </location>
</feature>
<dbReference type="Proteomes" id="UP001046870">
    <property type="component" value="Chromosome 19"/>
</dbReference>
<reference evidence="3" key="1">
    <citation type="submission" date="2021-01" db="EMBL/GenBank/DDBJ databases">
        <authorList>
            <person name="Zahm M."/>
            <person name="Roques C."/>
            <person name="Cabau C."/>
            <person name="Klopp C."/>
            <person name="Donnadieu C."/>
            <person name="Jouanno E."/>
            <person name="Lampietro C."/>
            <person name="Louis A."/>
            <person name="Herpin A."/>
            <person name="Echchiki A."/>
            <person name="Berthelot C."/>
            <person name="Parey E."/>
            <person name="Roest-Crollius H."/>
            <person name="Braasch I."/>
            <person name="Postlethwait J."/>
            <person name="Bobe J."/>
            <person name="Montfort J."/>
            <person name="Bouchez O."/>
            <person name="Begum T."/>
            <person name="Mejri S."/>
            <person name="Adams A."/>
            <person name="Chen W.-J."/>
            <person name="Guiguen Y."/>
        </authorList>
    </citation>
    <scope>NUCLEOTIDE SEQUENCE</scope>
    <source>
        <strain evidence="3">YG-15Mar2019-1</strain>
        <tissue evidence="3">Brain</tissue>
    </source>
</reference>
<gene>
    <name evidence="3" type="ORF">MATL_G00210060</name>
</gene>